<dbReference type="GO" id="GO:0008270">
    <property type="term" value="F:zinc ion binding"/>
    <property type="evidence" value="ECO:0007669"/>
    <property type="project" value="UniProtKB-KW"/>
</dbReference>
<evidence type="ECO:0000256" key="1">
    <source>
        <dbReference type="ARBA" id="ARBA00004123"/>
    </source>
</evidence>
<dbReference type="EMBL" id="KE145369">
    <property type="protein sequence ID" value="EPE27570.1"/>
    <property type="molecule type" value="Genomic_DNA"/>
</dbReference>
<dbReference type="Gene3D" id="3.30.160.60">
    <property type="entry name" value="Classic Zinc Finger"/>
    <property type="match status" value="3"/>
</dbReference>
<evidence type="ECO:0000256" key="4">
    <source>
        <dbReference type="ARBA" id="ARBA00022833"/>
    </source>
</evidence>
<gene>
    <name evidence="11" type="ORF">GLAREA_04361</name>
</gene>
<feature type="region of interest" description="Disordered" evidence="9">
    <location>
        <begin position="521"/>
        <end position="552"/>
    </location>
</feature>
<dbReference type="PANTHER" id="PTHR46179">
    <property type="entry name" value="ZINC FINGER PROTEIN"/>
    <property type="match status" value="1"/>
</dbReference>
<reference evidence="11 12" key="1">
    <citation type="journal article" date="2013" name="BMC Genomics">
        <title>Genomics-driven discovery of the pneumocandin biosynthetic gene cluster in the fungus Glarea lozoyensis.</title>
        <authorList>
            <person name="Chen L."/>
            <person name="Yue Q."/>
            <person name="Zhang X."/>
            <person name="Xiang M."/>
            <person name="Wang C."/>
            <person name="Li S."/>
            <person name="Che Y."/>
            <person name="Ortiz-Lopez F.J."/>
            <person name="Bills G.F."/>
            <person name="Liu X."/>
            <person name="An Z."/>
        </authorList>
    </citation>
    <scope>NUCLEOTIDE SEQUENCE [LARGE SCALE GENOMIC DNA]</scope>
    <source>
        <strain evidence="12">ATCC 20868 / MF5171</strain>
    </source>
</reference>
<dbReference type="GO" id="GO:0005634">
    <property type="term" value="C:nucleus"/>
    <property type="evidence" value="ECO:0007669"/>
    <property type="project" value="UniProtKB-SubCell"/>
</dbReference>
<dbReference type="OrthoDB" id="6077919at2759"/>
<keyword evidence="4" id="KW-0862">Zinc</keyword>
<feature type="region of interest" description="Disordered" evidence="9">
    <location>
        <begin position="786"/>
        <end position="850"/>
    </location>
</feature>
<keyword evidence="6" id="KW-0804">Transcription</keyword>
<evidence type="ECO:0000256" key="5">
    <source>
        <dbReference type="ARBA" id="ARBA00023015"/>
    </source>
</evidence>
<evidence type="ECO:0000256" key="8">
    <source>
        <dbReference type="PROSITE-ProRule" id="PRU00042"/>
    </source>
</evidence>
<dbReference type="PROSITE" id="PS50157">
    <property type="entry name" value="ZINC_FINGER_C2H2_2"/>
    <property type="match status" value="2"/>
</dbReference>
<evidence type="ECO:0000256" key="6">
    <source>
        <dbReference type="ARBA" id="ARBA00023163"/>
    </source>
</evidence>
<protein>
    <submittedName>
        <fullName evidence="11">C2H2 and C2HC zinc finger</fullName>
    </submittedName>
</protein>
<evidence type="ECO:0000256" key="3">
    <source>
        <dbReference type="ARBA" id="ARBA00022771"/>
    </source>
</evidence>
<feature type="compositionally biased region" description="Low complexity" evidence="9">
    <location>
        <begin position="804"/>
        <end position="817"/>
    </location>
</feature>
<dbReference type="HOGENOM" id="CLU_015024_0_0_1"/>
<feature type="domain" description="C2H2-type" evidence="10">
    <location>
        <begin position="243"/>
        <end position="270"/>
    </location>
</feature>
<evidence type="ECO:0000256" key="7">
    <source>
        <dbReference type="ARBA" id="ARBA00023242"/>
    </source>
</evidence>
<keyword evidence="5" id="KW-0805">Transcription regulation</keyword>
<accession>S3CPD7</accession>
<dbReference type="RefSeq" id="XP_008084929.1">
    <property type="nucleotide sequence ID" value="XM_008086738.1"/>
</dbReference>
<comment type="subcellular location">
    <subcellularLocation>
        <location evidence="1">Nucleus</location>
    </subcellularLocation>
</comment>
<feature type="compositionally biased region" description="Polar residues" evidence="9">
    <location>
        <begin position="383"/>
        <end position="395"/>
    </location>
</feature>
<dbReference type="GeneID" id="19463416"/>
<feature type="region of interest" description="Disordered" evidence="9">
    <location>
        <begin position="371"/>
        <end position="415"/>
    </location>
</feature>
<evidence type="ECO:0000256" key="9">
    <source>
        <dbReference type="SAM" id="MobiDB-lite"/>
    </source>
</evidence>
<evidence type="ECO:0000256" key="2">
    <source>
        <dbReference type="ARBA" id="ARBA00022723"/>
    </source>
</evidence>
<evidence type="ECO:0000259" key="10">
    <source>
        <dbReference type="PROSITE" id="PS50157"/>
    </source>
</evidence>
<dbReference type="KEGG" id="glz:GLAREA_04361"/>
<feature type="compositionally biased region" description="Basic and acidic residues" evidence="9">
    <location>
        <begin position="837"/>
        <end position="846"/>
    </location>
</feature>
<keyword evidence="3 8" id="KW-0863">Zinc-finger</keyword>
<name>S3CPD7_GLAL2</name>
<keyword evidence="12" id="KW-1185">Reference proteome</keyword>
<keyword evidence="2" id="KW-0479">Metal-binding</keyword>
<evidence type="ECO:0000313" key="12">
    <source>
        <dbReference type="Proteomes" id="UP000016922"/>
    </source>
</evidence>
<dbReference type="InterPro" id="IPR013087">
    <property type="entry name" value="Znf_C2H2_type"/>
</dbReference>
<dbReference type="PROSITE" id="PS00028">
    <property type="entry name" value="ZINC_FINGER_C2H2_1"/>
    <property type="match status" value="2"/>
</dbReference>
<dbReference type="PANTHER" id="PTHR46179:SF13">
    <property type="entry name" value="C2H2-TYPE DOMAIN-CONTAINING PROTEIN"/>
    <property type="match status" value="1"/>
</dbReference>
<feature type="domain" description="C2H2-type" evidence="10">
    <location>
        <begin position="651"/>
        <end position="681"/>
    </location>
</feature>
<keyword evidence="7" id="KW-0539">Nucleus</keyword>
<sequence>MSHNSGYHRSGTHFYPGLATISSSDSGQIYGATRGMGPPSMDFPPQPVEIDVDLSISRTLPSPATAVTNPWDATYPHVGFADGPYGSSNMARMQQQVPSDNQTRGPTQDPLAIWYSENDGPWVPKVIPAAIPEDGGHLKKRGNRTIVSYGSSYRQPNPSEAGSVPYAIPTSDSGYGTRRSIGNASVFSADVPERDQDCHSLAGHLESFQPFPSFVEVPAIRDTRLNDPWNTPPTPGRSDTSGLICPGCNKGVKTQSELKKHELRHTKPYKCQVAGCTRLEGFSTTNDLDRHMKSKHAAAISGKKYRCNVPGCKSRDKSWPRLDNFRSHLKRVHQNQLRSDEDFEEILRNAEFWEGPSADINNELLLPQAASQDTPRAVEPSNDDSAWKQTESHWTNAPPDLDNTPHPQAAPKSPGLDLSMEKVVEKEAPAPSAISSCLNTVQPLEVFTPPVRDSGHKFTVASVLSPEAPETATRISHIINVEDSSSQLLEGKTIKQADLSAADEALTKAIKVVLSSSIAREPSNQETTRNILPSGRPSPSNTSDSKSRLAASSNGLTDIVKAGGSQPSNLEIDLSDAQGKVIEAIVKTVRNFGYTLKEHREASSSPPPKILNAGSVAGKKSDKQVICEICKKFKGRPCELKKHMKRHNRPYGCTFLSCSKKFGSKNDWKRHENSQHFQIETWRCDGQRPEGGACSKVCYRKLSFQDHLKKEHKFSDDEEVLSDKVEACRIGRNCQDRFWCGFCIKLVSLRKKGLEAWTERFDHIDDHFMGRNGLIAQGIEDWIPVDGSGKVKETQTTLDASPRSDGSSSGSSSSGSSVDADMEPPPRPAVRPAAKRPRPEETEAPSHKRPRPNEAVIIVCCQCNLQNNPELNESCSNCSTGHTFCENCQTEYRPKEDRSPPHELP</sequence>
<organism evidence="11 12">
    <name type="scientific">Glarea lozoyensis (strain ATCC 20868 / MF5171)</name>
    <dbReference type="NCBI Taxonomy" id="1116229"/>
    <lineage>
        <taxon>Eukaryota</taxon>
        <taxon>Fungi</taxon>
        <taxon>Dikarya</taxon>
        <taxon>Ascomycota</taxon>
        <taxon>Pezizomycotina</taxon>
        <taxon>Leotiomycetes</taxon>
        <taxon>Helotiales</taxon>
        <taxon>Helotiaceae</taxon>
        <taxon>Glarea</taxon>
    </lineage>
</organism>
<dbReference type="AlphaFoldDB" id="S3CPD7"/>
<dbReference type="InterPro" id="IPR051061">
    <property type="entry name" value="Zinc_finger_trans_reg"/>
</dbReference>
<dbReference type="Proteomes" id="UP000016922">
    <property type="component" value="Unassembled WGS sequence"/>
</dbReference>
<evidence type="ECO:0000313" key="11">
    <source>
        <dbReference type="EMBL" id="EPE27570.1"/>
    </source>
</evidence>
<dbReference type="SMART" id="SM00355">
    <property type="entry name" value="ZnF_C2H2"/>
    <property type="match status" value="6"/>
</dbReference>
<dbReference type="eggNOG" id="ENOG502S2SN">
    <property type="taxonomic scope" value="Eukaryota"/>
</dbReference>
<dbReference type="GO" id="GO:0006357">
    <property type="term" value="P:regulation of transcription by RNA polymerase II"/>
    <property type="evidence" value="ECO:0007669"/>
    <property type="project" value="TreeGrafter"/>
</dbReference>
<proteinExistence type="predicted"/>
<dbReference type="OMA" id="FKGRPCE"/>